<reference evidence="2 3" key="1">
    <citation type="journal article" date="2011" name="ISME J.">
        <title>Community ecology of hot spring cyanobacterial mats: predominant populations and their functional potential.</title>
        <authorList>
            <person name="Klatt C.G."/>
            <person name="Wood J.M."/>
            <person name="Rusch D.B."/>
            <person name="Bateson M.M."/>
            <person name="Hamamura N."/>
            <person name="Heidelberg J.F."/>
            <person name="Grossman A.R."/>
            <person name="Bhaya D."/>
            <person name="Cohan F.M."/>
            <person name="Kuhl M."/>
            <person name="Bryant D.A."/>
            <person name="Ward D.M."/>
        </authorList>
    </citation>
    <scope>NUCLEOTIDE SEQUENCE [LARGE SCALE GENOMIC DNA]</scope>
    <source>
        <strain evidence="2">OS</strain>
    </source>
</reference>
<dbReference type="PANTHER" id="PTHR41368">
    <property type="entry name" value="PROTEIN YGHO"/>
    <property type="match status" value="1"/>
</dbReference>
<dbReference type="Gene3D" id="3.40.630.30">
    <property type="match status" value="1"/>
</dbReference>
<sequence>MAARASAARAEICGVAAMRDMPAFNYITARFTIPFGMSDNVVVSECRTPAERRQFITFQWEIYKGNPYWVPPLVSERMAFYDKSKNPFFAHSDAALFIARCNGRVVGTIAAIVNNRHNEFHRECTGFFGGFETVDDFQVASALFDAARDWVKARGMNVLRGPATLSLNDECGLLIDGFDSEPMVLMPYNPPYYVSLVERYGFKKAMDLWAWWVSSDTARKVIGDRLERLAQLIEKRGRFTLRTADFRRLPQEVQALKAVYASESGAWRENWGHVPMTDQELEHVVNNLKQFADPDFILIAEAQGKPIGIAVALPNVNRPLRKAYPNPKTPEWWTLLKFLYYRRKLVNSVRVILAGVLKEYRGLGIEALMMLRILQTSIRKGYIGGEMSWILETNDAMNRVIEQTGARVYKTYRMYDLPIG</sequence>
<proteinExistence type="predicted"/>
<dbReference type="AlphaFoldDB" id="A0A395LZF2"/>
<feature type="domain" description="N-acetyltransferase" evidence="1">
    <location>
        <begin position="244"/>
        <end position="420"/>
    </location>
</feature>
<dbReference type="InterPro" id="IPR039968">
    <property type="entry name" value="BcerS-like"/>
</dbReference>
<dbReference type="CDD" id="cd04301">
    <property type="entry name" value="NAT_SF"/>
    <property type="match status" value="1"/>
</dbReference>
<dbReference type="GO" id="GO:0016747">
    <property type="term" value="F:acyltransferase activity, transferring groups other than amino-acyl groups"/>
    <property type="evidence" value="ECO:0007669"/>
    <property type="project" value="InterPro"/>
</dbReference>
<dbReference type="InterPro" id="IPR000182">
    <property type="entry name" value="GNAT_dom"/>
</dbReference>
<dbReference type="Proteomes" id="UP000266389">
    <property type="component" value="Unassembled WGS sequence"/>
</dbReference>
<gene>
    <name evidence="2" type="ORF">D0433_08790</name>
</gene>
<protein>
    <submittedName>
        <fullName evidence="2">N-acetyltransferase</fullName>
    </submittedName>
</protein>
<organism evidence="2 3">
    <name type="scientific">Candidatus Thermochlorobacter aerophilus</name>
    <dbReference type="NCBI Taxonomy" id="1868324"/>
    <lineage>
        <taxon>Bacteria</taxon>
        <taxon>Pseudomonadati</taxon>
        <taxon>Chlorobiota</taxon>
        <taxon>Chlorobiia</taxon>
        <taxon>Chlorobiales</taxon>
        <taxon>Candidatus Thermochlorobacteriaceae</taxon>
        <taxon>Candidatus Thermochlorobacter</taxon>
    </lineage>
</organism>
<dbReference type="InterPro" id="IPR016181">
    <property type="entry name" value="Acyl_CoA_acyltransferase"/>
</dbReference>
<comment type="caution">
    <text evidence="2">The sequence shown here is derived from an EMBL/GenBank/DDBJ whole genome shotgun (WGS) entry which is preliminary data.</text>
</comment>
<keyword evidence="2" id="KW-0808">Transferase</keyword>
<evidence type="ECO:0000313" key="2">
    <source>
        <dbReference type="EMBL" id="RFM23872.1"/>
    </source>
</evidence>
<dbReference type="PROSITE" id="PS51186">
    <property type="entry name" value="GNAT"/>
    <property type="match status" value="1"/>
</dbReference>
<evidence type="ECO:0000313" key="3">
    <source>
        <dbReference type="Proteomes" id="UP000266389"/>
    </source>
</evidence>
<dbReference type="PANTHER" id="PTHR41368:SF1">
    <property type="entry name" value="PROTEIN YGHO"/>
    <property type="match status" value="1"/>
</dbReference>
<dbReference type="SUPFAM" id="SSF55729">
    <property type="entry name" value="Acyl-CoA N-acyltransferases (Nat)"/>
    <property type="match status" value="1"/>
</dbReference>
<name>A0A395LZF2_9BACT</name>
<dbReference type="EMBL" id="PHFL01000056">
    <property type="protein sequence ID" value="RFM23872.1"/>
    <property type="molecule type" value="Genomic_DNA"/>
</dbReference>
<accession>A0A395LZF2</accession>
<evidence type="ECO:0000259" key="1">
    <source>
        <dbReference type="PROSITE" id="PS51186"/>
    </source>
</evidence>